<dbReference type="Pfam" id="PF01698">
    <property type="entry name" value="SAM_LFY"/>
    <property type="match status" value="1"/>
</dbReference>
<evidence type="ECO:0000313" key="13">
    <source>
        <dbReference type="EMBL" id="VAH36313.1"/>
    </source>
</evidence>
<name>A0A9R1P3W0_TRITD</name>
<protein>
    <recommendedName>
        <fullName evidence="9">Floricaula/leafy-like transcription factor</fullName>
    </recommendedName>
</protein>
<organism evidence="13 14">
    <name type="scientific">Triticum turgidum subsp. durum</name>
    <name type="common">Durum wheat</name>
    <name type="synonym">Triticum durum</name>
    <dbReference type="NCBI Taxonomy" id="4567"/>
    <lineage>
        <taxon>Eukaryota</taxon>
        <taxon>Viridiplantae</taxon>
        <taxon>Streptophyta</taxon>
        <taxon>Embryophyta</taxon>
        <taxon>Tracheophyta</taxon>
        <taxon>Spermatophyta</taxon>
        <taxon>Magnoliopsida</taxon>
        <taxon>Liliopsida</taxon>
        <taxon>Poales</taxon>
        <taxon>Poaceae</taxon>
        <taxon>BOP clade</taxon>
        <taxon>Pooideae</taxon>
        <taxon>Triticodae</taxon>
        <taxon>Triticeae</taxon>
        <taxon>Triticinae</taxon>
        <taxon>Triticum</taxon>
    </lineage>
</organism>
<dbReference type="GO" id="GO:0003677">
    <property type="term" value="F:DNA binding"/>
    <property type="evidence" value="ECO:0007669"/>
    <property type="project" value="UniProtKB-UniRule"/>
</dbReference>
<feature type="domain" description="Floricaula/Leafy protein SAM" evidence="11">
    <location>
        <begin position="46"/>
        <end position="117"/>
    </location>
</feature>
<dbReference type="InterPro" id="IPR038276">
    <property type="entry name" value="Floricaula/leafy_C_sf"/>
</dbReference>
<keyword evidence="14" id="KW-1185">Reference proteome</keyword>
<dbReference type="EMBL" id="LT934113">
    <property type="protein sequence ID" value="VAH36313.1"/>
    <property type="molecule type" value="Genomic_DNA"/>
</dbReference>
<sequence>MDPSDAFLAAHPFRWDLGPPAPAAVPPPPPPPPPPPALPPANAPRELEDLVVGYGVRASTVARISELGFTASTLLVMTERELDDMTAALAGLFRWDLLIGERFGLRAALRAERGRLMSPGCRHHGYQSGSTIDGASQEGDYPLLSNERDGAASGGIGEDDAMRMMASGKKQKNGSAARKAKKARRNKVKELRLDTQGDEHEDGGGGRSESTESSAGGVGGERQREHPFVVTEPGEVARAKKNGLDYLFHLYEQCRLFLLQVQSMAKLHGQKSPTKVTNQVFRYASKVGASYINKPKMRHYVHCYALHCLDEDASDALRRAYKARGENVGAWRQACYAPLVDIAARHGFDIDAVFAAHPRLAIWYVPTRLRQLCHQARSAHDAAAAAHAGAMPPPMF</sequence>
<feature type="compositionally biased region" description="Basic and acidic residues" evidence="10">
    <location>
        <begin position="188"/>
        <end position="204"/>
    </location>
</feature>
<feature type="region of interest" description="Disordered" evidence="10">
    <location>
        <begin position="13"/>
        <end position="43"/>
    </location>
</feature>
<keyword evidence="5 9" id="KW-0238">DNA-binding</keyword>
<evidence type="ECO:0000256" key="6">
    <source>
        <dbReference type="ARBA" id="ARBA00023159"/>
    </source>
</evidence>
<dbReference type="Pfam" id="PF17538">
    <property type="entry name" value="C_LFY_FLO"/>
    <property type="match status" value="1"/>
</dbReference>
<feature type="compositionally biased region" description="Basic residues" evidence="10">
    <location>
        <begin position="178"/>
        <end position="187"/>
    </location>
</feature>
<evidence type="ECO:0000256" key="5">
    <source>
        <dbReference type="ARBA" id="ARBA00023125"/>
    </source>
</evidence>
<dbReference type="InterPro" id="IPR035209">
    <property type="entry name" value="FLO/LFY_C"/>
</dbReference>
<dbReference type="PANTHER" id="PTHR36079:SF1">
    <property type="entry name" value="PROTEIN LEAFY"/>
    <property type="match status" value="1"/>
</dbReference>
<comment type="subcellular location">
    <subcellularLocation>
        <location evidence="1 9">Nucleus</location>
    </subcellularLocation>
</comment>
<keyword evidence="3" id="KW-0217">Developmental protein</keyword>
<keyword evidence="6 9" id="KW-0010">Activator</keyword>
<evidence type="ECO:0000256" key="7">
    <source>
        <dbReference type="ARBA" id="ARBA00023163"/>
    </source>
</evidence>
<evidence type="ECO:0000259" key="12">
    <source>
        <dbReference type="Pfam" id="PF17538"/>
    </source>
</evidence>
<dbReference type="Gramene" id="TRITD2Av1G254900.2">
    <property type="protein sequence ID" value="TRITD2Av1G254900.2"/>
    <property type="gene ID" value="TRITD2Av1G254900"/>
</dbReference>
<dbReference type="GO" id="GO:0010074">
    <property type="term" value="P:maintenance of meristem identity"/>
    <property type="evidence" value="ECO:0007669"/>
    <property type="project" value="UniProtKB-ARBA"/>
</dbReference>
<dbReference type="Gene3D" id="1.10.4180.10">
    <property type="entry name" value="Protein LEAFY"/>
    <property type="match status" value="1"/>
</dbReference>
<dbReference type="AlphaFoldDB" id="A0A9R1P3W0"/>
<dbReference type="InterPro" id="IPR035079">
    <property type="entry name" value="LFY_SAM"/>
</dbReference>
<dbReference type="SUPFAM" id="SSF101447">
    <property type="entry name" value="Formin homology 2 domain (FH2 domain)"/>
    <property type="match status" value="1"/>
</dbReference>
<proteinExistence type="inferred from homology"/>
<accession>A0A9R1P3W0</accession>
<evidence type="ECO:0000256" key="1">
    <source>
        <dbReference type="ARBA" id="ARBA00004123"/>
    </source>
</evidence>
<evidence type="ECO:0000313" key="14">
    <source>
        <dbReference type="Proteomes" id="UP000324705"/>
    </source>
</evidence>
<keyword evidence="7 9" id="KW-0804">Transcription</keyword>
<evidence type="ECO:0000256" key="2">
    <source>
        <dbReference type="ARBA" id="ARBA00009383"/>
    </source>
</evidence>
<evidence type="ECO:0000256" key="9">
    <source>
        <dbReference type="RuleBase" id="RU366064"/>
    </source>
</evidence>
<feature type="compositionally biased region" description="Pro residues" evidence="10">
    <location>
        <begin position="19"/>
        <end position="42"/>
    </location>
</feature>
<gene>
    <name evidence="13" type="ORF">TRITD_2Av1G254900</name>
</gene>
<evidence type="ECO:0000259" key="11">
    <source>
        <dbReference type="Pfam" id="PF01698"/>
    </source>
</evidence>
<feature type="domain" description="Floricaula/leafy DNA-binding C-terminal" evidence="12">
    <location>
        <begin position="215"/>
        <end position="380"/>
    </location>
</feature>
<feature type="region of interest" description="Disordered" evidence="10">
    <location>
        <begin position="121"/>
        <end position="226"/>
    </location>
</feature>
<reference evidence="13 14" key="1">
    <citation type="submission" date="2017-09" db="EMBL/GenBank/DDBJ databases">
        <authorList>
            <consortium name="International Durum Wheat Genome Sequencing Consortium (IDWGSC)"/>
            <person name="Milanesi L."/>
        </authorList>
    </citation>
    <scope>NUCLEOTIDE SEQUENCE [LARGE SCALE GENOMIC DNA]</scope>
    <source>
        <strain evidence="14">cv. Svevo</strain>
    </source>
</reference>
<dbReference type="OMA" id="MARANSW"/>
<dbReference type="GO" id="GO:0006355">
    <property type="term" value="P:regulation of DNA-templated transcription"/>
    <property type="evidence" value="ECO:0007669"/>
    <property type="project" value="UniProtKB-UniRule"/>
</dbReference>
<dbReference type="FunFam" id="1.10.4180.10:FF:000001">
    <property type="entry name" value="Transcription factor floricaula/leafy"/>
    <property type="match status" value="1"/>
</dbReference>
<evidence type="ECO:0000256" key="8">
    <source>
        <dbReference type="ARBA" id="ARBA00023242"/>
    </source>
</evidence>
<keyword evidence="8 9" id="KW-0539">Nucleus</keyword>
<comment type="similarity">
    <text evidence="2 9">Belongs to the FLO/LFY family.</text>
</comment>
<keyword evidence="4 9" id="KW-0805">Transcription regulation</keyword>
<evidence type="ECO:0000256" key="3">
    <source>
        <dbReference type="ARBA" id="ARBA00022473"/>
    </source>
</evidence>
<evidence type="ECO:0000256" key="4">
    <source>
        <dbReference type="ARBA" id="ARBA00023015"/>
    </source>
</evidence>
<dbReference type="PANTHER" id="PTHR36079">
    <property type="entry name" value="PROTEIN LEAFY"/>
    <property type="match status" value="1"/>
</dbReference>
<evidence type="ECO:0000256" key="10">
    <source>
        <dbReference type="SAM" id="MobiDB-lite"/>
    </source>
</evidence>
<comment type="function">
    <text evidence="9">Probable transcription factor.</text>
</comment>
<dbReference type="InterPro" id="IPR002910">
    <property type="entry name" value="FLO_LFY"/>
</dbReference>
<dbReference type="Proteomes" id="UP000324705">
    <property type="component" value="Chromosome 2A"/>
</dbReference>
<dbReference type="GO" id="GO:0005634">
    <property type="term" value="C:nucleus"/>
    <property type="evidence" value="ECO:0007669"/>
    <property type="project" value="UniProtKB-SubCell"/>
</dbReference>